<keyword evidence="4" id="KW-0233">DNA recombination</keyword>
<dbReference type="EMBL" id="CALNXK010000191">
    <property type="protein sequence ID" value="CAH3174457.1"/>
    <property type="molecule type" value="Genomic_DNA"/>
</dbReference>
<feature type="region of interest" description="Disordered" evidence="5">
    <location>
        <begin position="236"/>
        <end position="258"/>
    </location>
</feature>
<keyword evidence="2" id="KW-0597">Phosphoprotein</keyword>
<proteinExistence type="predicted"/>
<dbReference type="InterPro" id="IPR013762">
    <property type="entry name" value="Integrase-like_cat_sf"/>
</dbReference>
<keyword evidence="1" id="KW-1017">Isopeptide bond</keyword>
<keyword evidence="3" id="KW-0832">Ubl conjugation</keyword>
<evidence type="ECO:0000256" key="3">
    <source>
        <dbReference type="ARBA" id="ARBA00022843"/>
    </source>
</evidence>
<feature type="compositionally biased region" description="Acidic residues" evidence="5">
    <location>
        <begin position="249"/>
        <end position="258"/>
    </location>
</feature>
<dbReference type="Proteomes" id="UP001159405">
    <property type="component" value="Unassembled WGS sequence"/>
</dbReference>
<dbReference type="InterPro" id="IPR042838">
    <property type="entry name" value="KIAA1958"/>
</dbReference>
<keyword evidence="8" id="KW-1185">Reference proteome</keyword>
<evidence type="ECO:0000256" key="1">
    <source>
        <dbReference type="ARBA" id="ARBA00022499"/>
    </source>
</evidence>
<accession>A0ABN8R989</accession>
<name>A0ABN8R989_9CNID</name>
<dbReference type="PANTHER" id="PTHR46963:SF2">
    <property type="match status" value="1"/>
</dbReference>
<dbReference type="Pfam" id="PF12012">
    <property type="entry name" value="DUF3504"/>
    <property type="match status" value="1"/>
</dbReference>
<dbReference type="SUPFAM" id="SSF56349">
    <property type="entry name" value="DNA breaking-rejoining enzymes"/>
    <property type="match status" value="1"/>
</dbReference>
<dbReference type="InterPro" id="IPR021893">
    <property type="entry name" value="ZMYM2-like_C"/>
</dbReference>
<evidence type="ECO:0000313" key="8">
    <source>
        <dbReference type="Proteomes" id="UP001159405"/>
    </source>
</evidence>
<comment type="caution">
    <text evidence="7">The sequence shown here is derived from an EMBL/GenBank/DDBJ whole genome shotgun (WGS) entry which is preliminary data.</text>
</comment>
<evidence type="ECO:0000259" key="6">
    <source>
        <dbReference type="Pfam" id="PF12012"/>
    </source>
</evidence>
<sequence>MLASLDRHLREKDAAFSIAKDIEFSNSRKVLEGKARLLRQEGFGKRPNAAKALTSQDEELLWSKGVLGSHSPQSLIQTMWFLLTQHFGLRGCQEHHDMYVEDFAFSTDDNGIEFLTYEENPTKTRQGGLRKKRRVVQPKMFATVGQRCPVKLFKTFLKRRPEEMRNSGPFYLALNERPKTQVWYKRQRMGVNSINSFMKNMASQADIQGKKLTNHSARKTLVKKLKAANQPRSAIIGVTGHTNERSLADYEEGDEKEQ</sequence>
<protein>
    <recommendedName>
        <fullName evidence="6">ZMYM2-like/QRICH1 C-terminal domain-containing protein</fullName>
    </recommendedName>
</protein>
<dbReference type="InterPro" id="IPR011010">
    <property type="entry name" value="DNA_brk_join_enz"/>
</dbReference>
<gene>
    <name evidence="7" type="ORF">PLOB_00015280</name>
</gene>
<evidence type="ECO:0000256" key="4">
    <source>
        <dbReference type="ARBA" id="ARBA00023172"/>
    </source>
</evidence>
<reference evidence="7 8" key="1">
    <citation type="submission" date="2022-05" db="EMBL/GenBank/DDBJ databases">
        <authorList>
            <consortium name="Genoscope - CEA"/>
            <person name="William W."/>
        </authorList>
    </citation>
    <scope>NUCLEOTIDE SEQUENCE [LARGE SCALE GENOMIC DNA]</scope>
</reference>
<feature type="domain" description="ZMYM2-like/QRICH1 C-terminal" evidence="6">
    <location>
        <begin position="54"/>
        <end position="201"/>
    </location>
</feature>
<evidence type="ECO:0000256" key="2">
    <source>
        <dbReference type="ARBA" id="ARBA00022553"/>
    </source>
</evidence>
<evidence type="ECO:0000313" key="7">
    <source>
        <dbReference type="EMBL" id="CAH3174457.1"/>
    </source>
</evidence>
<organism evidence="7 8">
    <name type="scientific">Porites lobata</name>
    <dbReference type="NCBI Taxonomy" id="104759"/>
    <lineage>
        <taxon>Eukaryota</taxon>
        <taxon>Metazoa</taxon>
        <taxon>Cnidaria</taxon>
        <taxon>Anthozoa</taxon>
        <taxon>Hexacorallia</taxon>
        <taxon>Scleractinia</taxon>
        <taxon>Fungiina</taxon>
        <taxon>Poritidae</taxon>
        <taxon>Porites</taxon>
    </lineage>
</organism>
<dbReference type="Gene3D" id="1.10.443.10">
    <property type="entry name" value="Intergrase catalytic core"/>
    <property type="match status" value="1"/>
</dbReference>
<dbReference type="PANTHER" id="PTHR46963">
    <property type="entry name" value="SIMILAR TO RIKEN CDNA E130308A19"/>
    <property type="match status" value="1"/>
</dbReference>
<evidence type="ECO:0000256" key="5">
    <source>
        <dbReference type="SAM" id="MobiDB-lite"/>
    </source>
</evidence>